<keyword evidence="2" id="KW-1185">Reference proteome</keyword>
<proteinExistence type="predicted"/>
<accession>A0A4Y2UX17</accession>
<organism evidence="1 2">
    <name type="scientific">Araneus ventricosus</name>
    <name type="common">Orbweaver spider</name>
    <name type="synonym">Epeira ventricosa</name>
    <dbReference type="NCBI Taxonomy" id="182803"/>
    <lineage>
        <taxon>Eukaryota</taxon>
        <taxon>Metazoa</taxon>
        <taxon>Ecdysozoa</taxon>
        <taxon>Arthropoda</taxon>
        <taxon>Chelicerata</taxon>
        <taxon>Arachnida</taxon>
        <taxon>Araneae</taxon>
        <taxon>Araneomorphae</taxon>
        <taxon>Entelegynae</taxon>
        <taxon>Araneoidea</taxon>
        <taxon>Araneidae</taxon>
        <taxon>Araneus</taxon>
    </lineage>
</organism>
<name>A0A4Y2UX17_ARAVE</name>
<sequence>MLTYFIPIDDIDSYSCNLQVPCKFPEEIGTVITKSGDNVTLKRPSVRDGLNSIDSPDDSKTYLLDNSLSHMRTCHHNCHHCPSISGSYIFALELASLVICFCKQGESDLPEGVVWKNSLQAGASTFNTIYDGTSGTEKSHYKHHLMTATAK</sequence>
<comment type="caution">
    <text evidence="1">The sequence shown here is derived from an EMBL/GenBank/DDBJ whole genome shotgun (WGS) entry which is preliminary data.</text>
</comment>
<gene>
    <name evidence="1" type="ORF">AVEN_251227_1</name>
</gene>
<dbReference type="EMBL" id="BGPR01040733">
    <property type="protein sequence ID" value="GBO16928.1"/>
    <property type="molecule type" value="Genomic_DNA"/>
</dbReference>
<reference evidence="1 2" key="1">
    <citation type="journal article" date="2019" name="Sci. Rep.">
        <title>Orb-weaving spider Araneus ventricosus genome elucidates the spidroin gene catalogue.</title>
        <authorList>
            <person name="Kono N."/>
            <person name="Nakamura H."/>
            <person name="Ohtoshi R."/>
            <person name="Moran D.A.P."/>
            <person name="Shinohara A."/>
            <person name="Yoshida Y."/>
            <person name="Fujiwara M."/>
            <person name="Mori M."/>
            <person name="Tomita M."/>
            <person name="Arakawa K."/>
        </authorList>
    </citation>
    <scope>NUCLEOTIDE SEQUENCE [LARGE SCALE GENOMIC DNA]</scope>
</reference>
<dbReference type="Proteomes" id="UP000499080">
    <property type="component" value="Unassembled WGS sequence"/>
</dbReference>
<evidence type="ECO:0000313" key="2">
    <source>
        <dbReference type="Proteomes" id="UP000499080"/>
    </source>
</evidence>
<protein>
    <submittedName>
        <fullName evidence="1">Uncharacterized protein</fullName>
    </submittedName>
</protein>
<evidence type="ECO:0000313" key="1">
    <source>
        <dbReference type="EMBL" id="GBO16928.1"/>
    </source>
</evidence>
<dbReference type="AlphaFoldDB" id="A0A4Y2UX17"/>